<dbReference type="GO" id="GO:1902584">
    <property type="term" value="P:positive regulation of response to water deprivation"/>
    <property type="evidence" value="ECO:0007669"/>
    <property type="project" value="EnsemblPlants"/>
</dbReference>
<protein>
    <recommendedName>
        <fullName evidence="7">NAC domain-containing protein</fullName>
    </recommendedName>
</protein>
<dbReference type="AlphaFoldDB" id="A0A0Q3P1B1"/>
<dbReference type="GO" id="GO:0043565">
    <property type="term" value="F:sequence-specific DNA binding"/>
    <property type="evidence" value="ECO:0007669"/>
    <property type="project" value="EnsemblPlants"/>
</dbReference>
<dbReference type="GO" id="GO:0045893">
    <property type="term" value="P:positive regulation of DNA-templated transcription"/>
    <property type="evidence" value="ECO:0007669"/>
    <property type="project" value="EnsemblPlants"/>
</dbReference>
<evidence type="ECO:0000256" key="6">
    <source>
        <dbReference type="SAM" id="MobiDB-lite"/>
    </source>
</evidence>
<feature type="compositionally biased region" description="Low complexity" evidence="6">
    <location>
        <begin position="229"/>
        <end position="247"/>
    </location>
</feature>
<feature type="domain" description="NAC" evidence="7">
    <location>
        <begin position="13"/>
        <end position="165"/>
    </location>
</feature>
<reference evidence="8 9" key="1">
    <citation type="journal article" date="2010" name="Nature">
        <title>Genome sequencing and analysis of the model grass Brachypodium distachyon.</title>
        <authorList>
            <consortium name="International Brachypodium Initiative"/>
        </authorList>
    </citation>
    <scope>NUCLEOTIDE SEQUENCE [LARGE SCALE GENOMIC DNA]</scope>
    <source>
        <strain evidence="8 9">Bd21</strain>
    </source>
</reference>
<accession>A0A0Q3P1B1</accession>
<organism evidence="8">
    <name type="scientific">Brachypodium distachyon</name>
    <name type="common">Purple false brome</name>
    <name type="synonym">Trachynia distachya</name>
    <dbReference type="NCBI Taxonomy" id="15368"/>
    <lineage>
        <taxon>Eukaryota</taxon>
        <taxon>Viridiplantae</taxon>
        <taxon>Streptophyta</taxon>
        <taxon>Embryophyta</taxon>
        <taxon>Tracheophyta</taxon>
        <taxon>Spermatophyta</taxon>
        <taxon>Magnoliopsida</taxon>
        <taxon>Liliopsida</taxon>
        <taxon>Poales</taxon>
        <taxon>Poaceae</taxon>
        <taxon>BOP clade</taxon>
        <taxon>Pooideae</taxon>
        <taxon>Stipodae</taxon>
        <taxon>Brachypodieae</taxon>
        <taxon>Brachypodium</taxon>
    </lineage>
</organism>
<evidence type="ECO:0000259" key="7">
    <source>
        <dbReference type="PROSITE" id="PS51005"/>
    </source>
</evidence>
<sequence>MAMALANMEVDQDLPGFRFHPTEEELLDFYLSRVALGKKLHFDIIGTLNIYRHDPWDLPGMAKIGEREWYFFVPRDRKAGSGGRPNRTTERGFWKATGSDRPIRSAGDPKRVIGLKKTLVFYQGRAPRGIKTDWVMNEYRLPDVQGSGSAAPPKEDMVLCKIYRKATPLKELEQRASAMEELQQQQQRCGYGGKNGPFVAMVAGDRDDYLSSSSFEFDDVVQDNFLIPSSSSSSSSAAAASGNNNNNRKSDHAPKEAKREAEAAAVTVASMPCLPQAASHGASNTPGLKLPAASHGVFDFDLPSLQQLTAVASHGMSDLPSLQLPAAGHGALDWLQQDPFLAQLRSPWQDQHCLSPYAHLLYY</sequence>
<dbReference type="Proteomes" id="UP000008810">
    <property type="component" value="Chromosome 1"/>
</dbReference>
<gene>
    <name evidence="9" type="primary">LOC100824125</name>
    <name evidence="8" type="ORF">BRADI_1g76207v3</name>
</gene>
<comment type="subcellular location">
    <subcellularLocation>
        <location evidence="1">Nucleus</location>
    </subcellularLocation>
</comment>
<dbReference type="Pfam" id="PF02365">
    <property type="entry name" value="NAM"/>
    <property type="match status" value="1"/>
</dbReference>
<dbReference type="InterPro" id="IPR003441">
    <property type="entry name" value="NAC-dom"/>
</dbReference>
<keyword evidence="5" id="KW-0539">Nucleus</keyword>
<dbReference type="RefSeq" id="XP_003558884.1">
    <property type="nucleotide sequence ID" value="XM_003558836.4"/>
</dbReference>
<dbReference type="Gramene" id="KQK23798">
    <property type="protein sequence ID" value="KQK23798"/>
    <property type="gene ID" value="BRADI_1g76207v3"/>
</dbReference>
<dbReference type="GO" id="GO:1901002">
    <property type="term" value="P:positive regulation of response to salt stress"/>
    <property type="evidence" value="ECO:0007669"/>
    <property type="project" value="EnsemblPlants"/>
</dbReference>
<dbReference type="GO" id="GO:0005634">
    <property type="term" value="C:nucleus"/>
    <property type="evidence" value="ECO:0007669"/>
    <property type="project" value="UniProtKB-SubCell"/>
</dbReference>
<dbReference type="PANTHER" id="PTHR31744:SF79">
    <property type="entry name" value="NAC DOMAIN-CONTAINING PROTEIN"/>
    <property type="match status" value="1"/>
</dbReference>
<keyword evidence="10" id="KW-1185">Reference proteome</keyword>
<feature type="region of interest" description="Disordered" evidence="6">
    <location>
        <begin position="229"/>
        <end position="264"/>
    </location>
</feature>
<dbReference type="EnsemblPlants" id="KQK23798">
    <property type="protein sequence ID" value="KQK23798"/>
    <property type="gene ID" value="BRADI_1g76207v3"/>
</dbReference>
<dbReference type="KEGG" id="bdi:100824125"/>
<dbReference type="PROSITE" id="PS51005">
    <property type="entry name" value="NAC"/>
    <property type="match status" value="1"/>
</dbReference>
<reference evidence="8" key="2">
    <citation type="submission" date="2017-06" db="EMBL/GenBank/DDBJ databases">
        <title>WGS assembly of Brachypodium distachyon.</title>
        <authorList>
            <consortium name="The International Brachypodium Initiative"/>
            <person name="Lucas S."/>
            <person name="Harmon-Smith M."/>
            <person name="Lail K."/>
            <person name="Tice H."/>
            <person name="Grimwood J."/>
            <person name="Bruce D."/>
            <person name="Barry K."/>
            <person name="Shu S."/>
            <person name="Lindquist E."/>
            <person name="Wang M."/>
            <person name="Pitluck S."/>
            <person name="Vogel J.P."/>
            <person name="Garvin D.F."/>
            <person name="Mockler T.C."/>
            <person name="Schmutz J."/>
            <person name="Rokhsar D."/>
            <person name="Bevan M.W."/>
        </authorList>
    </citation>
    <scope>NUCLEOTIDE SEQUENCE</scope>
    <source>
        <strain evidence="8">Bd21</strain>
    </source>
</reference>
<evidence type="ECO:0000256" key="3">
    <source>
        <dbReference type="ARBA" id="ARBA00023125"/>
    </source>
</evidence>
<evidence type="ECO:0000256" key="1">
    <source>
        <dbReference type="ARBA" id="ARBA00004123"/>
    </source>
</evidence>
<dbReference type="Gene3D" id="2.170.150.80">
    <property type="entry name" value="NAC domain"/>
    <property type="match status" value="1"/>
</dbReference>
<dbReference type="ExpressionAtlas" id="A0A0Q3P1B1">
    <property type="expression patterns" value="baseline and differential"/>
</dbReference>
<reference evidence="9" key="3">
    <citation type="submission" date="2018-08" db="UniProtKB">
        <authorList>
            <consortium name="EnsemblPlants"/>
        </authorList>
    </citation>
    <scope>IDENTIFICATION</scope>
    <source>
        <strain evidence="9">cv. Bd21</strain>
    </source>
</reference>
<dbReference type="FunCoup" id="A0A0Q3P1B1">
    <property type="interactions" value="864"/>
</dbReference>
<dbReference type="OrthoDB" id="1880352at2759"/>
<feature type="compositionally biased region" description="Basic and acidic residues" evidence="6">
    <location>
        <begin position="248"/>
        <end position="262"/>
    </location>
</feature>
<evidence type="ECO:0000313" key="9">
    <source>
        <dbReference type="EnsemblPlants" id="KQK23798"/>
    </source>
</evidence>
<name>A0A0Q3P1B1_BRADI</name>
<evidence type="ECO:0000313" key="8">
    <source>
        <dbReference type="EMBL" id="KQK23798.1"/>
    </source>
</evidence>
<dbReference type="InterPro" id="IPR036093">
    <property type="entry name" value="NAC_dom_sf"/>
</dbReference>
<keyword evidence="2" id="KW-0805">Transcription regulation</keyword>
<dbReference type="PANTHER" id="PTHR31744">
    <property type="entry name" value="PROTEIN CUP-SHAPED COTYLEDON 2-RELATED"/>
    <property type="match status" value="1"/>
</dbReference>
<dbReference type="EMBL" id="CM000880">
    <property type="protein sequence ID" value="KQK23798.1"/>
    <property type="molecule type" value="Genomic_DNA"/>
</dbReference>
<evidence type="ECO:0000256" key="5">
    <source>
        <dbReference type="ARBA" id="ARBA00023242"/>
    </source>
</evidence>
<dbReference type="STRING" id="15368.A0A0Q3P1B1"/>
<dbReference type="FunFam" id="2.170.150.80:FF:000010">
    <property type="entry name" value="NAC domain-containing protein 67-like"/>
    <property type="match status" value="1"/>
</dbReference>
<evidence type="ECO:0000256" key="4">
    <source>
        <dbReference type="ARBA" id="ARBA00023163"/>
    </source>
</evidence>
<dbReference type="SUPFAM" id="SSF101941">
    <property type="entry name" value="NAC domain"/>
    <property type="match status" value="1"/>
</dbReference>
<evidence type="ECO:0000256" key="2">
    <source>
        <dbReference type="ARBA" id="ARBA00023015"/>
    </source>
</evidence>
<dbReference type="GeneID" id="100824125"/>
<keyword evidence="3" id="KW-0238">DNA-binding</keyword>
<feature type="region of interest" description="Disordered" evidence="6">
    <location>
        <begin position="79"/>
        <end position="107"/>
    </location>
</feature>
<keyword evidence="4" id="KW-0804">Transcription</keyword>
<proteinExistence type="predicted"/>
<evidence type="ECO:0000313" key="10">
    <source>
        <dbReference type="Proteomes" id="UP000008810"/>
    </source>
</evidence>